<dbReference type="InterPro" id="IPR058268">
    <property type="entry name" value="DUF7962"/>
</dbReference>
<dbReference type="InterPro" id="IPR036249">
    <property type="entry name" value="Thioredoxin-like_sf"/>
</dbReference>
<comment type="caution">
    <text evidence="2">The sequence shown here is derived from an EMBL/GenBank/DDBJ whole genome shotgun (WGS) entry which is preliminary data.</text>
</comment>
<dbReference type="Gene3D" id="1.20.1050.10">
    <property type="match status" value="1"/>
</dbReference>
<dbReference type="CDD" id="cd00299">
    <property type="entry name" value="GST_C_family"/>
    <property type="match status" value="1"/>
</dbReference>
<evidence type="ECO:0000313" key="2">
    <source>
        <dbReference type="EMBL" id="KAK5543553.1"/>
    </source>
</evidence>
<keyword evidence="3" id="KW-1185">Reference proteome</keyword>
<dbReference type="Gene3D" id="3.40.30.110">
    <property type="match status" value="2"/>
</dbReference>
<reference evidence="2 3" key="1">
    <citation type="submission" date="2023-06" db="EMBL/GenBank/DDBJ databases">
        <title>Black Yeasts Isolated from many extreme environments.</title>
        <authorList>
            <person name="Coleine C."/>
            <person name="Stajich J.E."/>
            <person name="Selbmann L."/>
        </authorList>
    </citation>
    <scope>NUCLEOTIDE SEQUENCE [LARGE SCALE GENOMIC DNA]</scope>
    <source>
        <strain evidence="2 3">CCFEE 5887</strain>
    </source>
</reference>
<organism evidence="2 3">
    <name type="scientific">Vermiconidia calcicola</name>
    <dbReference type="NCBI Taxonomy" id="1690605"/>
    <lineage>
        <taxon>Eukaryota</taxon>
        <taxon>Fungi</taxon>
        <taxon>Dikarya</taxon>
        <taxon>Ascomycota</taxon>
        <taxon>Pezizomycotina</taxon>
        <taxon>Dothideomycetes</taxon>
        <taxon>Dothideomycetidae</taxon>
        <taxon>Mycosphaerellales</taxon>
        <taxon>Extremaceae</taxon>
        <taxon>Vermiconidia</taxon>
    </lineage>
</organism>
<dbReference type="Pfam" id="PF25907">
    <property type="entry name" value="DUF7962"/>
    <property type="match status" value="1"/>
</dbReference>
<accession>A0AAV9QLK1</accession>
<gene>
    <name evidence="2" type="ORF">LTR25_001167</name>
</gene>
<feature type="domain" description="DUF7962" evidence="1">
    <location>
        <begin position="120"/>
        <end position="216"/>
    </location>
</feature>
<protein>
    <recommendedName>
        <fullName evidence="1">DUF7962 domain-containing protein</fullName>
    </recommendedName>
</protein>
<dbReference type="AlphaFoldDB" id="A0AAV9QLK1"/>
<dbReference type="Proteomes" id="UP001345827">
    <property type="component" value="Unassembled WGS sequence"/>
</dbReference>
<dbReference type="SUPFAM" id="SSF52833">
    <property type="entry name" value="Thioredoxin-like"/>
    <property type="match status" value="1"/>
</dbReference>
<sequence length="310" mass="34793">MIGSSPQPPIVLFDYQFAPNAQRARNLLWVCDIPYQSCEQPFRMPRPDLADLGITHRRIPVNAIGRDVYADNRAFIEAVQSIFPEKTSVLSKSPADQAYEAFGQRTFWVTLPLVPVPFLTKDFLEDREELFSCFNRPDYEQLRPSALAEFRQMLDIVENDFLAQGPWIGGNKCGVADINASWMIKMVLQTLEVEKEPGFGAADLPKVHAWINGFPRHSADNAPEQISGGDAKRKLLDADYAAVEIGIDPLDPTRLTIGTAVTVEPNDDAMPCKVPQQGKLVGLSRREIVIELENGLRMHFPRLGYILKEN</sequence>
<dbReference type="SUPFAM" id="SSF47616">
    <property type="entry name" value="GST C-terminal domain-like"/>
    <property type="match status" value="1"/>
</dbReference>
<evidence type="ECO:0000259" key="1">
    <source>
        <dbReference type="Pfam" id="PF25907"/>
    </source>
</evidence>
<name>A0AAV9QLK1_9PEZI</name>
<evidence type="ECO:0000313" key="3">
    <source>
        <dbReference type="Proteomes" id="UP001345827"/>
    </source>
</evidence>
<dbReference type="EMBL" id="JAXLQG010000002">
    <property type="protein sequence ID" value="KAK5543553.1"/>
    <property type="molecule type" value="Genomic_DNA"/>
</dbReference>
<dbReference type="InterPro" id="IPR036282">
    <property type="entry name" value="Glutathione-S-Trfase_C_sf"/>
</dbReference>
<proteinExistence type="predicted"/>